<sequence length="446" mass="47293">MNKVGIIADDLTGATTVGVLLARNNIRTAAFFSDFSKTDVAEMEAIVLSSDSRHLSPENAKKSIHHNLEKLVSNGCNMFSKRIDTTLRGGIGHEVDEFLDNLPDDTIGVMVPSMPQSNRILVGGYSIIDGIALSKTDVANDVRTPIKETYVPEIIGKQTRHKIGMVGLASILGGKESTKAALAYQKSLGARIIICDAVSIEEIEMIAESVSELNWRVLAIDPGPFSTALALNNGLGRKNMTDSNLPSGDQIKKDGKVIAVAGSATAVTRDQIKYIQAFKNVESLSIDPIVSALDGGDTQRQALEVKIAEKAKKSMSNVATNVTVLETAVSSGATNLDELDAKNGFEKGRSAANINDMLGTTVLSLLEDREDSSIDGLYLTGGDTMVTVLKSIGAVGIELIDYVIPQTDFGKVIGGNYSGLKIIGKGGLTGKLDTAAVAINKLIEEN</sequence>
<keyword evidence="2" id="KW-0808">Transferase</keyword>
<comment type="similarity">
    <text evidence="1">Belongs to the four-carbon acid sugar kinase family.</text>
</comment>
<evidence type="ECO:0000256" key="2">
    <source>
        <dbReference type="ARBA" id="ARBA00022679"/>
    </source>
</evidence>
<feature type="domain" description="Four-carbon acid sugar kinase nucleotide binding" evidence="8">
    <location>
        <begin position="259"/>
        <end position="434"/>
    </location>
</feature>
<dbReference type="Proteomes" id="UP000288028">
    <property type="component" value="Unassembled WGS sequence"/>
</dbReference>
<dbReference type="AlphaFoldDB" id="A0A430AMN6"/>
<dbReference type="GeneID" id="95581616"/>
<evidence type="ECO:0008006" key="11">
    <source>
        <dbReference type="Google" id="ProtNLM"/>
    </source>
</evidence>
<evidence type="ECO:0000259" key="7">
    <source>
        <dbReference type="Pfam" id="PF07005"/>
    </source>
</evidence>
<organism evidence="9 10">
    <name type="scientific">Vagococcus carniphilus</name>
    <dbReference type="NCBI Taxonomy" id="218144"/>
    <lineage>
        <taxon>Bacteria</taxon>
        <taxon>Bacillati</taxon>
        <taxon>Bacillota</taxon>
        <taxon>Bacilli</taxon>
        <taxon>Lactobacillales</taxon>
        <taxon>Enterococcaceae</taxon>
        <taxon>Vagococcus</taxon>
    </lineage>
</organism>
<dbReference type="Pfam" id="PF07005">
    <property type="entry name" value="SBD_N"/>
    <property type="match status" value="1"/>
</dbReference>
<name>A0A430AMN6_9ENTE</name>
<reference evidence="9 10" key="1">
    <citation type="submission" date="2017-05" db="EMBL/GenBank/DDBJ databases">
        <title>Vagococcus spp. assemblies.</title>
        <authorList>
            <person name="Gulvik C.A."/>
        </authorList>
    </citation>
    <scope>NUCLEOTIDE SEQUENCE [LARGE SCALE GENOMIC DNA]</scope>
    <source>
        <strain evidence="9 10">SS1714</strain>
    </source>
</reference>
<keyword evidence="6" id="KW-0119">Carbohydrate metabolism</keyword>
<dbReference type="InterPro" id="IPR037051">
    <property type="entry name" value="4-carb_acid_sugar_kinase_N_sf"/>
</dbReference>
<dbReference type="InterPro" id="IPR042213">
    <property type="entry name" value="NBD_C_sf"/>
</dbReference>
<feature type="domain" description="Four-carbon acid sugar kinase N-terminal" evidence="7">
    <location>
        <begin position="5"/>
        <end position="229"/>
    </location>
</feature>
<accession>A0A430AMN6</accession>
<protein>
    <recommendedName>
        <fullName evidence="11">Four-carbon acid sugar kinase family protein</fullName>
    </recommendedName>
</protein>
<evidence type="ECO:0000256" key="1">
    <source>
        <dbReference type="ARBA" id="ARBA00005715"/>
    </source>
</evidence>
<evidence type="ECO:0000313" key="9">
    <source>
        <dbReference type="EMBL" id="RSU09420.1"/>
    </source>
</evidence>
<proteinExistence type="inferred from homology"/>
<dbReference type="RefSeq" id="WP_126796581.1">
    <property type="nucleotide sequence ID" value="NZ_CP060720.1"/>
</dbReference>
<dbReference type="EMBL" id="NGKB01000025">
    <property type="protein sequence ID" value="RSU09420.1"/>
    <property type="molecule type" value="Genomic_DNA"/>
</dbReference>
<evidence type="ECO:0000256" key="4">
    <source>
        <dbReference type="ARBA" id="ARBA00022777"/>
    </source>
</evidence>
<gene>
    <name evidence="9" type="ORF">CBF28_14890</name>
</gene>
<dbReference type="Gene3D" id="3.40.980.20">
    <property type="entry name" value="Four-carbon acid sugar kinase, nucleotide binding domain"/>
    <property type="match status" value="1"/>
</dbReference>
<dbReference type="SUPFAM" id="SSF142764">
    <property type="entry name" value="YgbK-like"/>
    <property type="match status" value="1"/>
</dbReference>
<dbReference type="GO" id="GO:0016301">
    <property type="term" value="F:kinase activity"/>
    <property type="evidence" value="ECO:0007669"/>
    <property type="project" value="UniProtKB-KW"/>
</dbReference>
<evidence type="ECO:0000256" key="5">
    <source>
        <dbReference type="ARBA" id="ARBA00022840"/>
    </source>
</evidence>
<evidence type="ECO:0000256" key="6">
    <source>
        <dbReference type="ARBA" id="ARBA00023277"/>
    </source>
</evidence>
<evidence type="ECO:0000256" key="3">
    <source>
        <dbReference type="ARBA" id="ARBA00022741"/>
    </source>
</evidence>
<dbReference type="OrthoDB" id="9778478at2"/>
<dbReference type="Pfam" id="PF17042">
    <property type="entry name" value="NBD_C"/>
    <property type="match status" value="1"/>
</dbReference>
<evidence type="ECO:0000313" key="10">
    <source>
        <dbReference type="Proteomes" id="UP000288028"/>
    </source>
</evidence>
<dbReference type="InterPro" id="IPR010737">
    <property type="entry name" value="4-carb_acid_sugar_kinase_N"/>
</dbReference>
<keyword evidence="5" id="KW-0067">ATP-binding</keyword>
<comment type="caution">
    <text evidence="9">The sequence shown here is derived from an EMBL/GenBank/DDBJ whole genome shotgun (WGS) entry which is preliminary data.</text>
</comment>
<dbReference type="GO" id="GO:0005524">
    <property type="term" value="F:ATP binding"/>
    <property type="evidence" value="ECO:0007669"/>
    <property type="project" value="UniProtKB-KW"/>
</dbReference>
<keyword evidence="4" id="KW-0418">Kinase</keyword>
<keyword evidence="3" id="KW-0547">Nucleotide-binding</keyword>
<dbReference type="Gene3D" id="3.40.50.10840">
    <property type="entry name" value="Putative sugar-binding, N-terminal domain"/>
    <property type="match status" value="1"/>
</dbReference>
<evidence type="ECO:0000259" key="8">
    <source>
        <dbReference type="Pfam" id="PF17042"/>
    </source>
</evidence>
<keyword evidence="10" id="KW-1185">Reference proteome</keyword>
<dbReference type="InterPro" id="IPR031475">
    <property type="entry name" value="NBD_C"/>
</dbReference>